<proteinExistence type="predicted"/>
<dbReference type="OrthoDB" id="291597at2"/>
<keyword evidence="1" id="KW-0812">Transmembrane</keyword>
<name>A0A5C6B8N4_9BACT</name>
<dbReference type="InterPro" id="IPR008756">
    <property type="entry name" value="Peptidase_M56"/>
</dbReference>
<dbReference type="Pfam" id="PF05569">
    <property type="entry name" value="Peptidase_M56"/>
    <property type="match status" value="1"/>
</dbReference>
<evidence type="ECO:0000256" key="1">
    <source>
        <dbReference type="SAM" id="Phobius"/>
    </source>
</evidence>
<keyword evidence="1" id="KW-0472">Membrane</keyword>
<evidence type="ECO:0000259" key="2">
    <source>
        <dbReference type="Pfam" id="PF05569"/>
    </source>
</evidence>
<dbReference type="CDD" id="cd07341">
    <property type="entry name" value="M56_BlaR1_MecR1_like"/>
    <property type="match status" value="1"/>
</dbReference>
<protein>
    <submittedName>
        <fullName evidence="3">Regulatory protein BlaR1</fullName>
    </submittedName>
</protein>
<feature type="transmembrane region" description="Helical" evidence="1">
    <location>
        <begin position="47"/>
        <end position="68"/>
    </location>
</feature>
<feature type="transmembrane region" description="Helical" evidence="1">
    <location>
        <begin position="151"/>
        <end position="172"/>
    </location>
</feature>
<comment type="caution">
    <text evidence="3">The sequence shown here is derived from an EMBL/GenBank/DDBJ whole genome shotgun (WGS) entry which is preliminary data.</text>
</comment>
<evidence type="ECO:0000313" key="4">
    <source>
        <dbReference type="Proteomes" id="UP000320176"/>
    </source>
</evidence>
<keyword evidence="1" id="KW-1133">Transmembrane helix</keyword>
<feature type="transmembrane region" description="Helical" evidence="1">
    <location>
        <begin position="20"/>
        <end position="38"/>
    </location>
</feature>
<sequence>MNMELVSDLAQRVGWTLVHSVWQFAIIAAFLAVTLGLVRRRSSHVRYALMLIAMMAMVVVPAMTLFVVGTGATVSAEFVANNAIERELEDVYPASPAGRDPSAINLTDSRDGQHKVIPTSQIELAVVPMPATGANAHRLITTALPNFIQEWMNAIVAVWLIGIAVLSIRLLVGWRAIRTLRVSGRLPVAEPIETIASRVAQQLGIRRAIEVAQSSLVDVPTVIGWLKPLVLLPASAISGLSSEQLEAVIAHELAHVRRYDYVVNVFQVLMETVFFYHPAVWWTAHLMRVERESCCDDIAILMTGDRVRYARLLVWLEEARGPSAPMTLAMSAGSGSLSNRIARIVGSRSKATGIGPLTSTAILAFVTGVGCFLVADAGNSTAQETKAKDADKLRAWMTRAVELEEWGRLSQLAREMAEAGEYDEALDWLSKAPLGKSREGKLEPKFYYRVVAEICETALEHDRLDFAMGVLDRLNEPKEYPSGQGYVRNAILTYYLSKGQIDQAIGFLESQPEGTRPSIANKAVERVALSGHGDHAEAFWRRLTDAKVLKTCEHELAYGYYRLHQPDKIWRFGGEIAKSRPDDLAAEVRVLDMAMHKYALMSWGTFEQRLPGFRTKVAKLADDNRAPYEKQLALYAANGKHYELAVELSTRIPLLVMGEFMAMDLSGADRHPVLYSITELHKQNRIEQAFSIVDLVEDETVKLASLSRLADLVGFGDGLADHQEIFDRIVGQLTPFYERFAQQHDEATVRDIERNLPEFLSLHLQRVSKPTISPDDVPYLNRELLPRLSQSIDLLIEQGHIDQIESHVEKLLDDRNINGSKWIVTKLAAAGHTDAVERLRKHVKLAYDKESAIKSKSSESIWDYRRFLAVSALTAYSSGERDLCYELFLKLDRNWMSPSFVSRVAYRARESGDMEFLRRMESSPSPLMREAALASLAMAHVDQGDMKAIEDTTATFEREFGEKNQHWSIYRQITDDRAVKDPSKRFVATSIAMQRVPLDSPHYAPIARDHAKLLGQLYPDKPLSTEWLAKLNADAKLRLHVEIEHAAGVRSSAVAAASPGATRLSD</sequence>
<dbReference type="PANTHER" id="PTHR34978">
    <property type="entry name" value="POSSIBLE SENSOR-TRANSDUCER PROTEIN BLAR"/>
    <property type="match status" value="1"/>
</dbReference>
<dbReference type="InterPro" id="IPR052173">
    <property type="entry name" value="Beta-lactam_resp_regulator"/>
</dbReference>
<dbReference type="PANTHER" id="PTHR34978:SF3">
    <property type="entry name" value="SLR0241 PROTEIN"/>
    <property type="match status" value="1"/>
</dbReference>
<gene>
    <name evidence="3" type="primary">blaR1_1</name>
    <name evidence="3" type="ORF">Pla52n_03760</name>
</gene>
<feature type="domain" description="Peptidase M56" evidence="2">
    <location>
        <begin position="142"/>
        <end position="343"/>
    </location>
</feature>
<dbReference type="AlphaFoldDB" id="A0A5C6B8N4"/>
<organism evidence="3 4">
    <name type="scientific">Stieleria varia</name>
    <dbReference type="NCBI Taxonomy" id="2528005"/>
    <lineage>
        <taxon>Bacteria</taxon>
        <taxon>Pseudomonadati</taxon>
        <taxon>Planctomycetota</taxon>
        <taxon>Planctomycetia</taxon>
        <taxon>Pirellulales</taxon>
        <taxon>Pirellulaceae</taxon>
        <taxon>Stieleria</taxon>
    </lineage>
</organism>
<accession>A0A5C6B8N4</accession>
<dbReference type="Gene3D" id="3.30.2010.10">
    <property type="entry name" value="Metalloproteases ('zincins'), catalytic domain"/>
    <property type="match status" value="1"/>
</dbReference>
<reference evidence="3 4" key="1">
    <citation type="submission" date="2019-02" db="EMBL/GenBank/DDBJ databases">
        <title>Deep-cultivation of Planctomycetes and their phenomic and genomic characterization uncovers novel biology.</title>
        <authorList>
            <person name="Wiegand S."/>
            <person name="Jogler M."/>
            <person name="Boedeker C."/>
            <person name="Pinto D."/>
            <person name="Vollmers J."/>
            <person name="Rivas-Marin E."/>
            <person name="Kohn T."/>
            <person name="Peeters S.H."/>
            <person name="Heuer A."/>
            <person name="Rast P."/>
            <person name="Oberbeckmann S."/>
            <person name="Bunk B."/>
            <person name="Jeske O."/>
            <person name="Meyerdierks A."/>
            <person name="Storesund J.E."/>
            <person name="Kallscheuer N."/>
            <person name="Luecker S."/>
            <person name="Lage O.M."/>
            <person name="Pohl T."/>
            <person name="Merkel B.J."/>
            <person name="Hornburger P."/>
            <person name="Mueller R.-W."/>
            <person name="Bruemmer F."/>
            <person name="Labrenz M."/>
            <person name="Spormann A.M."/>
            <person name="Op Den Camp H."/>
            <person name="Overmann J."/>
            <person name="Amann R."/>
            <person name="Jetten M.S.M."/>
            <person name="Mascher T."/>
            <person name="Medema M.H."/>
            <person name="Devos D.P."/>
            <person name="Kaster A.-K."/>
            <person name="Ovreas L."/>
            <person name="Rohde M."/>
            <person name="Galperin M.Y."/>
            <person name="Jogler C."/>
        </authorList>
    </citation>
    <scope>NUCLEOTIDE SEQUENCE [LARGE SCALE GENOMIC DNA]</scope>
    <source>
        <strain evidence="3 4">Pla52n</strain>
    </source>
</reference>
<dbReference type="RefSeq" id="WP_146517960.1">
    <property type="nucleotide sequence ID" value="NZ_CP151726.1"/>
</dbReference>
<keyword evidence="4" id="KW-1185">Reference proteome</keyword>
<dbReference type="EMBL" id="SJPN01000001">
    <property type="protein sequence ID" value="TWU07801.1"/>
    <property type="molecule type" value="Genomic_DNA"/>
</dbReference>
<evidence type="ECO:0000313" key="3">
    <source>
        <dbReference type="EMBL" id="TWU07801.1"/>
    </source>
</evidence>
<dbReference type="Proteomes" id="UP000320176">
    <property type="component" value="Unassembled WGS sequence"/>
</dbReference>